<keyword evidence="2" id="KW-1185">Reference proteome</keyword>
<dbReference type="EMBL" id="JBHUOX010000010">
    <property type="protein sequence ID" value="MFD3001623.1"/>
    <property type="molecule type" value="Genomic_DNA"/>
</dbReference>
<accession>A0ABW6BZZ9</accession>
<evidence type="ECO:0000313" key="1">
    <source>
        <dbReference type="EMBL" id="MFD3001623.1"/>
    </source>
</evidence>
<dbReference type="Proteomes" id="UP001597641">
    <property type="component" value="Unassembled WGS sequence"/>
</dbReference>
<reference evidence="2" key="1">
    <citation type="journal article" date="2019" name="Int. J. Syst. Evol. Microbiol.">
        <title>The Global Catalogue of Microorganisms (GCM) 10K type strain sequencing project: providing services to taxonomists for standard genome sequencing and annotation.</title>
        <authorList>
            <consortium name="The Broad Institute Genomics Platform"/>
            <consortium name="The Broad Institute Genome Sequencing Center for Infectious Disease"/>
            <person name="Wu L."/>
            <person name="Ma J."/>
        </authorList>
    </citation>
    <scope>NUCLEOTIDE SEQUENCE [LARGE SCALE GENOMIC DNA]</scope>
    <source>
        <strain evidence="2">KCTC 23984</strain>
    </source>
</reference>
<dbReference type="RefSeq" id="WP_377485900.1">
    <property type="nucleotide sequence ID" value="NZ_JBHUOX010000010.1"/>
</dbReference>
<evidence type="ECO:0008006" key="3">
    <source>
        <dbReference type="Google" id="ProtNLM"/>
    </source>
</evidence>
<sequence>MVQEVNIVVKTKEKDNILQFNGKNIQLGQGPLPLPITAPSVALSVDSSVVEPAWGGLPQAIFSRLSGSPIGEWTLRFDPTELRITDMVEDIFIGIQYEIGSTT</sequence>
<protein>
    <recommendedName>
        <fullName evidence="3">P/Homo B domain-containing protein</fullName>
    </recommendedName>
</protein>
<name>A0ABW6BZZ9_9BACT</name>
<gene>
    <name evidence="1" type="ORF">ACFS7Z_14725</name>
</gene>
<organism evidence="1 2">
    <name type="scientific">Pontibacter toksunensis</name>
    <dbReference type="NCBI Taxonomy" id="1332631"/>
    <lineage>
        <taxon>Bacteria</taxon>
        <taxon>Pseudomonadati</taxon>
        <taxon>Bacteroidota</taxon>
        <taxon>Cytophagia</taxon>
        <taxon>Cytophagales</taxon>
        <taxon>Hymenobacteraceae</taxon>
        <taxon>Pontibacter</taxon>
    </lineage>
</organism>
<proteinExistence type="predicted"/>
<evidence type="ECO:0000313" key="2">
    <source>
        <dbReference type="Proteomes" id="UP001597641"/>
    </source>
</evidence>
<comment type="caution">
    <text evidence="1">The sequence shown here is derived from an EMBL/GenBank/DDBJ whole genome shotgun (WGS) entry which is preliminary data.</text>
</comment>